<dbReference type="STRING" id="886293.Sinac_4340"/>
<evidence type="ECO:0000313" key="5">
    <source>
        <dbReference type="Proteomes" id="UP000010798"/>
    </source>
</evidence>
<dbReference type="PANTHER" id="PTHR37944">
    <property type="entry name" value="PORIN B"/>
    <property type="match status" value="1"/>
</dbReference>
<keyword evidence="5" id="KW-1185">Reference proteome</keyword>
<dbReference type="AlphaFoldDB" id="L0DGZ8"/>
<dbReference type="InterPro" id="IPR052932">
    <property type="entry name" value="OprB_Porin"/>
</dbReference>
<dbReference type="KEGG" id="saci:Sinac_4340"/>
<name>L0DGZ8_SINAD</name>
<dbReference type="GO" id="GO:0015288">
    <property type="term" value="F:porin activity"/>
    <property type="evidence" value="ECO:0007669"/>
    <property type="project" value="InterPro"/>
</dbReference>
<dbReference type="Pfam" id="PF04966">
    <property type="entry name" value="OprB"/>
    <property type="match status" value="1"/>
</dbReference>
<dbReference type="InterPro" id="IPR038673">
    <property type="entry name" value="OprB_sf"/>
</dbReference>
<reference evidence="4 5" key="1">
    <citation type="submission" date="2012-02" db="EMBL/GenBank/DDBJ databases">
        <title>Complete sequence of chromosome of Singulisphaera acidiphila DSM 18658.</title>
        <authorList>
            <consortium name="US DOE Joint Genome Institute (JGI-PGF)"/>
            <person name="Lucas S."/>
            <person name="Copeland A."/>
            <person name="Lapidus A."/>
            <person name="Glavina del Rio T."/>
            <person name="Dalin E."/>
            <person name="Tice H."/>
            <person name="Bruce D."/>
            <person name="Goodwin L."/>
            <person name="Pitluck S."/>
            <person name="Peters L."/>
            <person name="Ovchinnikova G."/>
            <person name="Chertkov O."/>
            <person name="Kyrpides N."/>
            <person name="Mavromatis K."/>
            <person name="Ivanova N."/>
            <person name="Brettin T."/>
            <person name="Detter J.C."/>
            <person name="Han C."/>
            <person name="Larimer F."/>
            <person name="Land M."/>
            <person name="Hauser L."/>
            <person name="Markowitz V."/>
            <person name="Cheng J.-F."/>
            <person name="Hugenholtz P."/>
            <person name="Woyke T."/>
            <person name="Wu D."/>
            <person name="Tindall B."/>
            <person name="Pomrenke H."/>
            <person name="Brambilla E."/>
            <person name="Klenk H.-P."/>
            <person name="Eisen J.A."/>
        </authorList>
    </citation>
    <scope>NUCLEOTIDE SEQUENCE [LARGE SCALE GENOMIC DNA]</scope>
    <source>
        <strain evidence="5">ATCC BAA-1392 / DSM 18658 / VKM B-2454 / MOB10</strain>
    </source>
</reference>
<evidence type="ECO:0000313" key="4">
    <source>
        <dbReference type="EMBL" id="AGA28537.1"/>
    </source>
</evidence>
<evidence type="ECO:0000256" key="1">
    <source>
        <dbReference type="ARBA" id="ARBA00008769"/>
    </source>
</evidence>
<sequence length="489" mass="53034">MNFVGGPDPDQRPAEIDEDFMINMGWHKWGWVVLVPGVLVLLALSPTRAEAQDPVIIPGLPGANLPAGARPSPTTWPYTDLPGGRSAASTDTTESPPPAAPPYGLTGSWFGARDTLFDKGIDLRTNLSQFYQGTTSGGLRQTFPYGLKFDYFGTVEAEKLFGWEGLFINLHGESRFGESINRDVGSLVPSNFALEFPKPRGSASALTNMQVEQFLGPDFVVTFGKLNAADGVNIHPFLGGNGINRFMNEAFVLSPIYGRTIPYSTPGAGFSYLRDLDPIFTFLVLDSNGRPDTSGIGHMFSNGASLFAHLRVPVTPFGLPGHQSLEAAYTSGKFSPFSKDDYIILDQPGNHATRRSGSWVVTYGFDQFLVVDDETPTKGWGVFGNISLADQATNPVHWFLNLGAGGTSPLPGRTADSWGVGYYYLATSNVLRETLRPVSPIGNEQGFELYYNAAITSWFILTADIQAIDPGQFEARSAFLAGLRAKIDF</sequence>
<evidence type="ECO:0000256" key="3">
    <source>
        <dbReference type="SAM" id="MobiDB-lite"/>
    </source>
</evidence>
<dbReference type="InterPro" id="IPR007049">
    <property type="entry name" value="Carb-sel_porin_OprB"/>
</dbReference>
<evidence type="ECO:0000256" key="2">
    <source>
        <dbReference type="RuleBase" id="RU363072"/>
    </source>
</evidence>
<proteinExistence type="inferred from homology"/>
<protein>
    <submittedName>
        <fullName evidence="4">Carbohydrate-selective porin</fullName>
    </submittedName>
</protein>
<dbReference type="eggNOG" id="COG3659">
    <property type="taxonomic scope" value="Bacteria"/>
</dbReference>
<dbReference type="HOGENOM" id="CLU_039615_0_0_0"/>
<dbReference type="Gene3D" id="2.40.160.180">
    <property type="entry name" value="Carbohydrate-selective porin OprB"/>
    <property type="match status" value="1"/>
</dbReference>
<organism evidence="4 5">
    <name type="scientific">Singulisphaera acidiphila (strain ATCC BAA-1392 / DSM 18658 / VKM B-2454 / MOB10)</name>
    <dbReference type="NCBI Taxonomy" id="886293"/>
    <lineage>
        <taxon>Bacteria</taxon>
        <taxon>Pseudomonadati</taxon>
        <taxon>Planctomycetota</taxon>
        <taxon>Planctomycetia</taxon>
        <taxon>Isosphaerales</taxon>
        <taxon>Isosphaeraceae</taxon>
        <taxon>Singulisphaera</taxon>
    </lineage>
</organism>
<dbReference type="EMBL" id="CP003364">
    <property type="protein sequence ID" value="AGA28537.1"/>
    <property type="molecule type" value="Genomic_DNA"/>
</dbReference>
<feature type="region of interest" description="Disordered" evidence="3">
    <location>
        <begin position="67"/>
        <end position="103"/>
    </location>
</feature>
<gene>
    <name evidence="4" type="ordered locus">Sinac_4340</name>
</gene>
<accession>L0DGZ8</accession>
<dbReference type="OrthoDB" id="177316at2"/>
<dbReference type="GO" id="GO:0016020">
    <property type="term" value="C:membrane"/>
    <property type="evidence" value="ECO:0007669"/>
    <property type="project" value="InterPro"/>
</dbReference>
<dbReference type="GO" id="GO:0008643">
    <property type="term" value="P:carbohydrate transport"/>
    <property type="evidence" value="ECO:0007669"/>
    <property type="project" value="InterPro"/>
</dbReference>
<dbReference type="Proteomes" id="UP000010798">
    <property type="component" value="Chromosome"/>
</dbReference>
<comment type="similarity">
    <text evidence="1 2">Belongs to the OprB family.</text>
</comment>
<dbReference type="PANTHER" id="PTHR37944:SF1">
    <property type="entry name" value="PORIN B"/>
    <property type="match status" value="1"/>
</dbReference>